<dbReference type="RefSeq" id="WP_015955064.1">
    <property type="nucleotide sequence ID" value="NC_011729.1"/>
</dbReference>
<evidence type="ECO:0000256" key="2">
    <source>
        <dbReference type="SAM" id="MobiDB-lite"/>
    </source>
</evidence>
<dbReference type="Gene3D" id="3.90.1580.10">
    <property type="entry name" value="paralog of FGE (formylglycine-generating enzyme)"/>
    <property type="match status" value="1"/>
</dbReference>
<dbReference type="PRINTS" id="PR00364">
    <property type="entry name" value="DISEASERSIST"/>
</dbReference>
<dbReference type="KEGG" id="cyc:PCC7424_3065"/>
<dbReference type="EMBL" id="CP001291">
    <property type="protein sequence ID" value="ACK71467.1"/>
    <property type="molecule type" value="Genomic_DNA"/>
</dbReference>
<dbReference type="PROSITE" id="PS50005">
    <property type="entry name" value="TPR"/>
    <property type="match status" value="2"/>
</dbReference>
<dbReference type="InterPro" id="IPR016187">
    <property type="entry name" value="CTDL_fold"/>
</dbReference>
<dbReference type="eggNOG" id="COG4995">
    <property type="taxonomic scope" value="Bacteria"/>
</dbReference>
<dbReference type="STRING" id="65393.PCC7424_3065"/>
<dbReference type="InterPro" id="IPR003593">
    <property type="entry name" value="AAA+_ATPase"/>
</dbReference>
<protein>
    <recommendedName>
        <fullName evidence="3">AAA+ ATPase domain-containing protein</fullName>
    </recommendedName>
</protein>
<dbReference type="InterPro" id="IPR027417">
    <property type="entry name" value="P-loop_NTPase"/>
</dbReference>
<dbReference type="PANTHER" id="PTHR23150:SF19">
    <property type="entry name" value="FORMYLGLYCINE-GENERATING ENZYME"/>
    <property type="match status" value="1"/>
</dbReference>
<evidence type="ECO:0000313" key="4">
    <source>
        <dbReference type="EMBL" id="ACK71467.1"/>
    </source>
</evidence>
<feature type="repeat" description="TPR" evidence="1">
    <location>
        <begin position="711"/>
        <end position="744"/>
    </location>
</feature>
<dbReference type="InterPro" id="IPR019734">
    <property type="entry name" value="TPR_rpt"/>
</dbReference>
<feature type="repeat" description="TPR" evidence="1">
    <location>
        <begin position="751"/>
        <end position="784"/>
    </location>
</feature>
<dbReference type="Pfam" id="PF00931">
    <property type="entry name" value="NB-ARC"/>
    <property type="match status" value="1"/>
</dbReference>
<gene>
    <name evidence="4" type="ordered locus">PCC7424_3065</name>
</gene>
<dbReference type="GO" id="GO:0120147">
    <property type="term" value="F:formylglycine-generating oxidase activity"/>
    <property type="evidence" value="ECO:0007669"/>
    <property type="project" value="TreeGrafter"/>
</dbReference>
<dbReference type="InterPro" id="IPR005532">
    <property type="entry name" value="SUMF_dom"/>
</dbReference>
<reference evidence="5" key="1">
    <citation type="journal article" date="2011" name="MBio">
        <title>Novel metabolic attributes of the genus Cyanothece, comprising a group of unicellular nitrogen-fixing Cyanobacteria.</title>
        <authorList>
            <person name="Bandyopadhyay A."/>
            <person name="Elvitigala T."/>
            <person name="Welsh E."/>
            <person name="Stockel J."/>
            <person name="Liberton M."/>
            <person name="Min H."/>
            <person name="Sherman L.A."/>
            <person name="Pakrasi H.B."/>
        </authorList>
    </citation>
    <scope>NUCLEOTIDE SEQUENCE [LARGE SCALE GENOMIC DNA]</scope>
    <source>
        <strain evidence="5">PCC 7424</strain>
    </source>
</reference>
<feature type="domain" description="AAA+ ATPase" evidence="3">
    <location>
        <begin position="300"/>
        <end position="443"/>
    </location>
</feature>
<dbReference type="InterPro" id="IPR011990">
    <property type="entry name" value="TPR-like_helical_dom_sf"/>
</dbReference>
<evidence type="ECO:0000313" key="5">
    <source>
        <dbReference type="Proteomes" id="UP000002384"/>
    </source>
</evidence>
<dbReference type="Proteomes" id="UP000002384">
    <property type="component" value="Chromosome"/>
</dbReference>
<dbReference type="eggNOG" id="COG1262">
    <property type="taxonomic scope" value="Bacteria"/>
</dbReference>
<name>B7KBB1_GLOC7</name>
<dbReference type="SUPFAM" id="SSF56436">
    <property type="entry name" value="C-type lectin-like"/>
    <property type="match status" value="1"/>
</dbReference>
<evidence type="ECO:0000256" key="1">
    <source>
        <dbReference type="PROSITE-ProRule" id="PRU00339"/>
    </source>
</evidence>
<dbReference type="OrthoDB" id="499349at2"/>
<keyword evidence="5" id="KW-1185">Reference proteome</keyword>
<proteinExistence type="predicted"/>
<dbReference type="InterPro" id="IPR042095">
    <property type="entry name" value="SUMF_sf"/>
</dbReference>
<dbReference type="InterPro" id="IPR002182">
    <property type="entry name" value="NB-ARC"/>
</dbReference>
<dbReference type="SUPFAM" id="SSF52540">
    <property type="entry name" value="P-loop containing nucleoside triphosphate hydrolases"/>
    <property type="match status" value="1"/>
</dbReference>
<dbReference type="InterPro" id="IPR051043">
    <property type="entry name" value="Sulfatase_Mod_Factor_Kinase"/>
</dbReference>
<sequence length="1104" mass="127540">MVSTAITPQSTPLTIDDIPPNSPEENLEESGGSNQSNIFQILISAPLLREDSITPVEALSIQKEIDEIVRVIEDLPNSIQLEIRVDIATSETLHRILTSNPKPLIIHFIGHGMTAEDEIALLLENNVGLARPFLERELRFLLDGAKEPPCQLVLLNACHSGGLAKALVNSGVPHVIAINASDQVLDIAARCFAKNFYRLLLNENTVLDSFLQGRKGVLINDELKKLFNPKTYQQDINLEEYFKFELLPNSNSHDELIQLKFTRFGNIRSPKWENTNLAQEDITFVGRRQEIYQRAVDLEQHSCLALHGMGGMGKTVLAKAAGRWQHERKRYRDGVWFINLRSISTLSDARLKLVNELEDLTDSQKKQGQQSNRNLAKVLEDSHRLLILDDLDQLLEKNPDDLVDFLNQLRNCRRLKLLLTSRKDIPTDVFHHSCEILTMNQAEAIETFKKYASKNKEWLASNSQSQQDFTEIIEFLDGYPLPLKLAASYLQEKRCDIRRLKNKIWQALEGTHRRNRSKQTSLTITLDLSYQLLPPAAKDMFLRLAIFPGGLSEELVISVWGEESLEMLETLLDHSMAEKVEDAKDWRVRLPEPARQYAETKQIDSPMERYAPQILEYFYNFVQEITEQLEQRELSLKEAQQKIYLEQSNLNHFLNWGYEYEQSQANVSRSGRITLLLKNYWQENLSKTEFLQKLDSAIKGANRNRDKLTEADLYKLKGNFYQTSQELEDALECYHRAVELYQVQTETLKAAETYIELGKIQQSQKKWEEAISSYEKALTKYQLQQCQSGIAQAKNLIRYVQIIKNLLLLTFETVFVNKNGKIIERKPCQVYYYDEPLGKNVEPVRMIYIPEGEFMMGSPENEKSHHNTESPQYRVKVSQFFISQTPVTQAQWRAIANLPQIRRELKLNPSYFQGDNNPVERVNWYDGIEFCARLSHYTGRDYRLPSETEWEYACRGGTTTPFHFGETITTKLANYNGDYTYADESEGKYQGKTTSVCTFPANLFGLYDMHGNVWEWCLDPWHENYNDAPIDGNVWDEQNKNDNYYQNIVKSSKTLLTDKRLRVRRGGSWFSNPDNCRSAYRYNRIPGLDNFNIGFRVVVGVPRT</sequence>
<dbReference type="Gene3D" id="3.40.50.300">
    <property type="entry name" value="P-loop containing nucleotide triphosphate hydrolases"/>
    <property type="match status" value="1"/>
</dbReference>
<dbReference type="Pfam" id="PF12770">
    <property type="entry name" value="CHAT"/>
    <property type="match status" value="1"/>
</dbReference>
<dbReference type="SUPFAM" id="SSF48452">
    <property type="entry name" value="TPR-like"/>
    <property type="match status" value="1"/>
</dbReference>
<keyword evidence="1" id="KW-0802">TPR repeat</keyword>
<feature type="compositionally biased region" description="Polar residues" evidence="2">
    <location>
        <begin position="1"/>
        <end position="13"/>
    </location>
</feature>
<dbReference type="SMART" id="SM00028">
    <property type="entry name" value="TPR"/>
    <property type="match status" value="2"/>
</dbReference>
<dbReference type="Pfam" id="PF03781">
    <property type="entry name" value="FGE-sulfatase"/>
    <property type="match status" value="1"/>
</dbReference>
<organism evidence="4 5">
    <name type="scientific">Gloeothece citriformis (strain PCC 7424)</name>
    <name type="common">Cyanothece sp. (strain PCC 7424)</name>
    <dbReference type="NCBI Taxonomy" id="65393"/>
    <lineage>
        <taxon>Bacteria</taxon>
        <taxon>Bacillati</taxon>
        <taxon>Cyanobacteriota</taxon>
        <taxon>Cyanophyceae</taxon>
        <taxon>Oscillatoriophycideae</taxon>
        <taxon>Chroococcales</taxon>
        <taxon>Aphanothecaceae</taxon>
        <taxon>Gloeothece</taxon>
        <taxon>Gloeothece citriformis</taxon>
    </lineage>
</organism>
<dbReference type="HOGENOM" id="CLU_282655_0_0_3"/>
<dbReference type="InterPro" id="IPR024983">
    <property type="entry name" value="CHAT_dom"/>
</dbReference>
<dbReference type="SMART" id="SM00382">
    <property type="entry name" value="AAA"/>
    <property type="match status" value="1"/>
</dbReference>
<evidence type="ECO:0000259" key="3">
    <source>
        <dbReference type="SMART" id="SM00382"/>
    </source>
</evidence>
<feature type="region of interest" description="Disordered" evidence="2">
    <location>
        <begin position="1"/>
        <end position="33"/>
    </location>
</feature>
<accession>B7KBB1</accession>
<dbReference type="AlphaFoldDB" id="B7KBB1"/>
<dbReference type="eggNOG" id="COG3903">
    <property type="taxonomic scope" value="Bacteria"/>
</dbReference>
<dbReference type="Gene3D" id="1.25.40.10">
    <property type="entry name" value="Tetratricopeptide repeat domain"/>
    <property type="match status" value="1"/>
</dbReference>
<dbReference type="PANTHER" id="PTHR23150">
    <property type="entry name" value="SULFATASE MODIFYING FACTOR 1, 2"/>
    <property type="match status" value="1"/>
</dbReference>
<dbReference type="GO" id="GO:0043531">
    <property type="term" value="F:ADP binding"/>
    <property type="evidence" value="ECO:0007669"/>
    <property type="project" value="InterPro"/>
</dbReference>
<dbReference type="Pfam" id="PF13424">
    <property type="entry name" value="TPR_12"/>
    <property type="match status" value="1"/>
</dbReference>